<proteinExistence type="predicted"/>
<name>A0A1Y0D547_9GAMM</name>
<dbReference type="EMBL" id="CP021377">
    <property type="protein sequence ID" value="ART82661.1"/>
    <property type="molecule type" value="Genomic_DNA"/>
</dbReference>
<dbReference type="Proteomes" id="UP000243937">
    <property type="component" value="Chromosome"/>
</dbReference>
<dbReference type="AlphaFoldDB" id="A0A1Y0D547"/>
<keyword evidence="1 2" id="KW-0732">Signal</keyword>
<organism evidence="3 4">
    <name type="scientific">Oceanisphaera profunda</name>
    <dbReference type="NCBI Taxonomy" id="1416627"/>
    <lineage>
        <taxon>Bacteria</taxon>
        <taxon>Pseudomonadati</taxon>
        <taxon>Pseudomonadota</taxon>
        <taxon>Gammaproteobacteria</taxon>
        <taxon>Aeromonadales</taxon>
        <taxon>Aeromonadaceae</taxon>
        <taxon>Oceanisphaera</taxon>
    </lineage>
</organism>
<sequence>MKVFIIGALLITSPVMALTFSSADQNDTLAVNGKFKYQFGALGYQWRAPNEAQAVGGADQFSLNLNGSSKLNDTITLIGEMSWDLLTDSQFGDQLYVDQAWLGARFNDTLELTVGRSETPFTQVIDLTDVFNIFGGQGYRYQAASLDDQFKASYYRDNLDIRVAYAKHDQDQQDANFNTKEQYGASIGYRANNGLGMVVALDNKVSNDQDSDINSLAVGLSYTNNHGLYAAVTHGVSQFERAWDVRELAYWESVLSYSFKQFALGVGYNRLSLQEPESETWTSEIIVAGEYYLIPQAKIYAEVLLNQIADKDPLYGIGMQYYF</sequence>
<dbReference type="PANTHER" id="PTHR34501:SF2">
    <property type="entry name" value="OUTER MEMBRANE PORIN F-RELATED"/>
    <property type="match status" value="1"/>
</dbReference>
<protein>
    <recommendedName>
        <fullName evidence="5">Porin</fullName>
    </recommendedName>
</protein>
<dbReference type="InterPro" id="IPR050298">
    <property type="entry name" value="Gram-neg_bact_OMP"/>
</dbReference>
<gene>
    <name evidence="3" type="ORF">CBP31_08540</name>
</gene>
<feature type="signal peptide" evidence="2">
    <location>
        <begin position="1"/>
        <end position="17"/>
    </location>
</feature>
<evidence type="ECO:0000256" key="2">
    <source>
        <dbReference type="SAM" id="SignalP"/>
    </source>
</evidence>
<dbReference type="SUPFAM" id="SSF56935">
    <property type="entry name" value="Porins"/>
    <property type="match status" value="1"/>
</dbReference>
<evidence type="ECO:0000256" key="1">
    <source>
        <dbReference type="ARBA" id="ARBA00022729"/>
    </source>
</evidence>
<dbReference type="InterPro" id="IPR023614">
    <property type="entry name" value="Porin_dom_sf"/>
</dbReference>
<reference evidence="3 4" key="1">
    <citation type="journal article" date="2014" name="Int. J. Syst. Evol. Microbiol.">
        <title>Oceanisphaera profunda sp. nov., a marine bacterium isolated from deep-sea sediment, and emended description of the genus Oceanisphaera.</title>
        <authorList>
            <person name="Xu Z."/>
            <person name="Zhang X.Y."/>
            <person name="Su H.N."/>
            <person name="Yu Z.C."/>
            <person name="Liu C."/>
            <person name="Li H."/>
            <person name="Chen X.L."/>
            <person name="Song X.Y."/>
            <person name="Xie B.B."/>
            <person name="Qin Q.L."/>
            <person name="Zhou B.C."/>
            <person name="Shi M."/>
            <person name="Huang Y."/>
            <person name="Zhang Y.Z."/>
        </authorList>
    </citation>
    <scope>NUCLEOTIDE SEQUENCE [LARGE SCALE GENOMIC DNA]</scope>
    <source>
        <strain evidence="3 4">SM1222</strain>
    </source>
</reference>
<accession>A0A1Y0D547</accession>
<feature type="chain" id="PRO_5012620796" description="Porin" evidence="2">
    <location>
        <begin position="18"/>
        <end position="323"/>
    </location>
</feature>
<keyword evidence="4" id="KW-1185">Reference proteome</keyword>
<dbReference type="PANTHER" id="PTHR34501">
    <property type="entry name" value="PROTEIN YDDL-RELATED"/>
    <property type="match status" value="1"/>
</dbReference>
<dbReference type="OrthoDB" id="5597559at2"/>
<evidence type="ECO:0000313" key="3">
    <source>
        <dbReference type="EMBL" id="ART82661.1"/>
    </source>
</evidence>
<dbReference type="KEGG" id="opf:CBP31_08540"/>
<evidence type="ECO:0000313" key="4">
    <source>
        <dbReference type="Proteomes" id="UP000243937"/>
    </source>
</evidence>
<evidence type="ECO:0008006" key="5">
    <source>
        <dbReference type="Google" id="ProtNLM"/>
    </source>
</evidence>
<dbReference type="Gene3D" id="2.40.160.10">
    <property type="entry name" value="Porin"/>
    <property type="match status" value="1"/>
</dbReference>
<dbReference type="RefSeq" id="WP_087036345.1">
    <property type="nucleotide sequence ID" value="NZ_CP021377.1"/>
</dbReference>